<keyword evidence="4" id="KW-0325">Glycoprotein</keyword>
<evidence type="ECO:0000256" key="4">
    <source>
        <dbReference type="ARBA" id="ARBA00023180"/>
    </source>
</evidence>
<keyword evidence="2" id="KW-0719">Serine esterase</keyword>
<gene>
    <name evidence="6" type="ORF">ILUMI_07458</name>
</gene>
<evidence type="ECO:0000313" key="7">
    <source>
        <dbReference type="Proteomes" id="UP000801492"/>
    </source>
</evidence>
<dbReference type="Pfam" id="PF00135">
    <property type="entry name" value="COesterase"/>
    <property type="match status" value="1"/>
</dbReference>
<dbReference type="Gene3D" id="3.40.50.1820">
    <property type="entry name" value="alpha/beta hydrolase"/>
    <property type="match status" value="1"/>
</dbReference>
<comment type="similarity">
    <text evidence="1">Belongs to the type-B carboxylesterase/lipase family.</text>
</comment>
<organism evidence="6 7">
    <name type="scientific">Ignelater luminosus</name>
    <name type="common">Cucubano</name>
    <name type="synonym">Pyrophorus luminosus</name>
    <dbReference type="NCBI Taxonomy" id="2038154"/>
    <lineage>
        <taxon>Eukaryota</taxon>
        <taxon>Metazoa</taxon>
        <taxon>Ecdysozoa</taxon>
        <taxon>Arthropoda</taxon>
        <taxon>Hexapoda</taxon>
        <taxon>Insecta</taxon>
        <taxon>Pterygota</taxon>
        <taxon>Neoptera</taxon>
        <taxon>Endopterygota</taxon>
        <taxon>Coleoptera</taxon>
        <taxon>Polyphaga</taxon>
        <taxon>Elateriformia</taxon>
        <taxon>Elateroidea</taxon>
        <taxon>Elateridae</taxon>
        <taxon>Agrypninae</taxon>
        <taxon>Pyrophorini</taxon>
        <taxon>Ignelater</taxon>
    </lineage>
</organism>
<dbReference type="InterPro" id="IPR002018">
    <property type="entry name" value="CarbesteraseB"/>
</dbReference>
<evidence type="ECO:0000256" key="1">
    <source>
        <dbReference type="ARBA" id="ARBA00005964"/>
    </source>
</evidence>
<keyword evidence="7" id="KW-1185">Reference proteome</keyword>
<evidence type="ECO:0000256" key="2">
    <source>
        <dbReference type="ARBA" id="ARBA00022487"/>
    </source>
</evidence>
<dbReference type="PANTHER" id="PTHR43142:SF1">
    <property type="entry name" value="CARBOXYLIC ESTER HYDROLASE"/>
    <property type="match status" value="1"/>
</dbReference>
<protein>
    <recommendedName>
        <fullName evidence="5">Carboxylesterase type B domain-containing protein</fullName>
    </recommendedName>
</protein>
<dbReference type="Proteomes" id="UP000801492">
    <property type="component" value="Unassembled WGS sequence"/>
</dbReference>
<name>A0A8K0D8S7_IGNLU</name>
<feature type="domain" description="Carboxylesterase type B" evidence="5">
    <location>
        <begin position="2"/>
        <end position="138"/>
    </location>
</feature>
<sequence length="151" mass="17390">MQSDVNFLNGKWNSIKHLSLTSSAPVYLYRMSLSTNLNIYKKIGKIFHPGVCHGDDLGYLFKTVLTPKHLSPVEKEGIKRFTKLWTNFAKSGDPNPIEKNDLINITWNPAWKDELNYLDIGENLTVGVNPDARRMKFWNEIYTMKDTNAKL</sequence>
<comment type="caution">
    <text evidence="6">The sequence shown here is derived from an EMBL/GenBank/DDBJ whole genome shotgun (WGS) entry which is preliminary data.</text>
</comment>
<dbReference type="AlphaFoldDB" id="A0A8K0D8S7"/>
<dbReference type="EMBL" id="VTPC01003336">
    <property type="protein sequence ID" value="KAF2898713.1"/>
    <property type="molecule type" value="Genomic_DNA"/>
</dbReference>
<keyword evidence="3" id="KW-0378">Hydrolase</keyword>
<evidence type="ECO:0000313" key="6">
    <source>
        <dbReference type="EMBL" id="KAF2898713.1"/>
    </source>
</evidence>
<dbReference type="PANTHER" id="PTHR43142">
    <property type="entry name" value="CARBOXYLIC ESTER HYDROLASE"/>
    <property type="match status" value="1"/>
</dbReference>
<dbReference type="OrthoDB" id="6745081at2759"/>
<dbReference type="GO" id="GO:0052689">
    <property type="term" value="F:carboxylic ester hydrolase activity"/>
    <property type="evidence" value="ECO:0007669"/>
    <property type="project" value="UniProtKB-KW"/>
</dbReference>
<proteinExistence type="inferred from homology"/>
<evidence type="ECO:0000256" key="3">
    <source>
        <dbReference type="ARBA" id="ARBA00022801"/>
    </source>
</evidence>
<accession>A0A8K0D8S7</accession>
<evidence type="ECO:0000259" key="5">
    <source>
        <dbReference type="Pfam" id="PF00135"/>
    </source>
</evidence>
<reference evidence="6" key="1">
    <citation type="submission" date="2019-08" db="EMBL/GenBank/DDBJ databases">
        <title>The genome of the North American firefly Photinus pyralis.</title>
        <authorList>
            <consortium name="Photinus pyralis genome working group"/>
            <person name="Fallon T.R."/>
            <person name="Sander Lower S.E."/>
            <person name="Weng J.-K."/>
        </authorList>
    </citation>
    <scope>NUCLEOTIDE SEQUENCE</scope>
    <source>
        <strain evidence="6">TRF0915ILg1</strain>
        <tissue evidence="6">Whole body</tissue>
    </source>
</reference>
<dbReference type="SUPFAM" id="SSF53474">
    <property type="entry name" value="alpha/beta-Hydrolases"/>
    <property type="match status" value="1"/>
</dbReference>
<dbReference type="InterPro" id="IPR029058">
    <property type="entry name" value="AB_hydrolase_fold"/>
</dbReference>